<dbReference type="SUPFAM" id="SSF81321">
    <property type="entry name" value="Family A G protein-coupled receptor-like"/>
    <property type="match status" value="1"/>
</dbReference>
<feature type="transmembrane region" description="Helical" evidence="7">
    <location>
        <begin position="31"/>
        <end position="56"/>
    </location>
</feature>
<feature type="transmembrane region" description="Helical" evidence="7">
    <location>
        <begin position="68"/>
        <end position="90"/>
    </location>
</feature>
<evidence type="ECO:0000256" key="4">
    <source>
        <dbReference type="ARBA" id="ARBA00022989"/>
    </source>
</evidence>
<evidence type="ECO:0000259" key="8">
    <source>
        <dbReference type="PROSITE" id="PS50262"/>
    </source>
</evidence>
<feature type="transmembrane region" description="Helical" evidence="7">
    <location>
        <begin position="181"/>
        <end position="204"/>
    </location>
</feature>
<dbReference type="PANTHER" id="PTHR22750">
    <property type="entry name" value="G-PROTEIN COUPLED RECEPTOR"/>
    <property type="match status" value="1"/>
</dbReference>
<keyword evidence="4 7" id="KW-1133">Transmembrane helix</keyword>
<keyword evidence="3 6" id="KW-0812">Transmembrane</keyword>
<comment type="similarity">
    <text evidence="6">Belongs to the G-protein coupled receptor 1 family.</text>
</comment>
<dbReference type="CDD" id="cd00637">
    <property type="entry name" value="7tm_classA_rhodopsin-like"/>
    <property type="match status" value="1"/>
</dbReference>
<dbReference type="PRINTS" id="PR00237">
    <property type="entry name" value="GPCRRHODOPSN"/>
</dbReference>
<evidence type="ECO:0000256" key="5">
    <source>
        <dbReference type="ARBA" id="ARBA00023136"/>
    </source>
</evidence>
<sequence length="306" mass="34165">MNTNDTITCKVPDWLASSARDDDQGSLINEFMVVAVNIPFCAFAFLSNLAFIVTIAKTPSLQKPFNTLLCSLAATDCLTGITTQPIFVTLRLMVLYPGNSTCSYQGNVVTAFYVCILLTSGWSFVFLCVISFDRYYALSRPLEYRAKTTNKGALVVIALTGASWLVLTHLVLLVFPPIGGLIFGMVTSATFIAIPTVNHIRIYLAFRRHNKILHAERVAERQQLDRALQKEKKMALDMALISLMLLLSLAPSVLNRIVSIFSMERLATFQPWTITMVFLNSSLNPIVYIRRNKTLRRAAKSVLLLK</sequence>
<keyword evidence="6" id="KW-0297">G-protein coupled receptor</keyword>
<evidence type="ECO:0000256" key="7">
    <source>
        <dbReference type="SAM" id="Phobius"/>
    </source>
</evidence>
<dbReference type="GO" id="GO:0005886">
    <property type="term" value="C:plasma membrane"/>
    <property type="evidence" value="ECO:0007669"/>
    <property type="project" value="UniProtKB-SubCell"/>
</dbReference>
<feature type="domain" description="G-protein coupled receptors family 1 profile" evidence="8">
    <location>
        <begin position="47"/>
        <end position="288"/>
    </location>
</feature>
<dbReference type="PROSITE" id="PS50262">
    <property type="entry name" value="G_PROTEIN_RECEP_F1_2"/>
    <property type="match status" value="1"/>
</dbReference>
<feature type="transmembrane region" description="Helical" evidence="7">
    <location>
        <begin position="269"/>
        <end position="289"/>
    </location>
</feature>
<comment type="caution">
    <text evidence="9">The sequence shown here is derived from an EMBL/GenBank/DDBJ whole genome shotgun (WGS) entry which is preliminary data.</text>
</comment>
<name>A0AAD9R0L8_ACRCE</name>
<reference evidence="9" key="2">
    <citation type="journal article" date="2023" name="Science">
        <title>Genomic signatures of disease resistance in endangered staghorn corals.</title>
        <authorList>
            <person name="Vollmer S.V."/>
            <person name="Selwyn J.D."/>
            <person name="Despard B.A."/>
            <person name="Roesel C.L."/>
        </authorList>
    </citation>
    <scope>NUCLEOTIDE SEQUENCE</scope>
    <source>
        <strain evidence="9">K2</strain>
    </source>
</reference>
<keyword evidence="6 9" id="KW-0675">Receptor</keyword>
<keyword evidence="2" id="KW-1003">Cell membrane</keyword>
<feature type="transmembrane region" description="Helical" evidence="7">
    <location>
        <begin position="153"/>
        <end position="175"/>
    </location>
</feature>
<dbReference type="PROSITE" id="PS00237">
    <property type="entry name" value="G_PROTEIN_RECEP_F1_1"/>
    <property type="match status" value="1"/>
</dbReference>
<protein>
    <submittedName>
        <fullName evidence="9">Trace amine-associated receptor 7a</fullName>
    </submittedName>
</protein>
<accession>A0AAD9R0L8</accession>
<proteinExistence type="inferred from homology"/>
<evidence type="ECO:0000313" key="9">
    <source>
        <dbReference type="EMBL" id="KAK2570922.1"/>
    </source>
</evidence>
<feature type="transmembrane region" description="Helical" evidence="7">
    <location>
        <begin position="234"/>
        <end position="254"/>
    </location>
</feature>
<evidence type="ECO:0000256" key="1">
    <source>
        <dbReference type="ARBA" id="ARBA00004651"/>
    </source>
</evidence>
<dbReference type="EMBL" id="JARQWQ010000007">
    <property type="protein sequence ID" value="KAK2570922.1"/>
    <property type="molecule type" value="Genomic_DNA"/>
</dbReference>
<comment type="subcellular location">
    <subcellularLocation>
        <location evidence="1">Cell membrane</location>
        <topology evidence="1">Multi-pass membrane protein</topology>
    </subcellularLocation>
</comment>
<dbReference type="Pfam" id="PF00001">
    <property type="entry name" value="7tm_1"/>
    <property type="match status" value="1"/>
</dbReference>
<reference evidence="9" key="1">
    <citation type="journal article" date="2023" name="G3 (Bethesda)">
        <title>Whole genome assembly and annotation of the endangered Caribbean coral Acropora cervicornis.</title>
        <authorList>
            <person name="Selwyn J.D."/>
            <person name="Vollmer S.V."/>
        </authorList>
    </citation>
    <scope>NUCLEOTIDE SEQUENCE</scope>
    <source>
        <strain evidence="9">K2</strain>
    </source>
</reference>
<evidence type="ECO:0000256" key="2">
    <source>
        <dbReference type="ARBA" id="ARBA00022475"/>
    </source>
</evidence>
<dbReference type="Gene3D" id="1.20.1070.10">
    <property type="entry name" value="Rhodopsin 7-helix transmembrane proteins"/>
    <property type="match status" value="1"/>
</dbReference>
<evidence type="ECO:0000256" key="3">
    <source>
        <dbReference type="ARBA" id="ARBA00022692"/>
    </source>
</evidence>
<evidence type="ECO:0000313" key="10">
    <source>
        <dbReference type="Proteomes" id="UP001249851"/>
    </source>
</evidence>
<gene>
    <name evidence="9" type="ORF">P5673_004640</name>
</gene>
<keyword evidence="10" id="KW-1185">Reference proteome</keyword>
<dbReference type="InterPro" id="IPR000276">
    <property type="entry name" value="GPCR_Rhodpsn"/>
</dbReference>
<evidence type="ECO:0000256" key="6">
    <source>
        <dbReference type="RuleBase" id="RU000688"/>
    </source>
</evidence>
<dbReference type="SMART" id="SM01381">
    <property type="entry name" value="7TM_GPCR_Srsx"/>
    <property type="match status" value="1"/>
</dbReference>
<dbReference type="Proteomes" id="UP001249851">
    <property type="component" value="Unassembled WGS sequence"/>
</dbReference>
<feature type="transmembrane region" description="Helical" evidence="7">
    <location>
        <begin position="110"/>
        <end position="132"/>
    </location>
</feature>
<dbReference type="InterPro" id="IPR017452">
    <property type="entry name" value="GPCR_Rhodpsn_7TM"/>
</dbReference>
<dbReference type="AlphaFoldDB" id="A0AAD9R0L8"/>
<keyword evidence="5 7" id="KW-0472">Membrane</keyword>
<dbReference type="GO" id="GO:0004930">
    <property type="term" value="F:G protein-coupled receptor activity"/>
    <property type="evidence" value="ECO:0007669"/>
    <property type="project" value="UniProtKB-KW"/>
</dbReference>
<organism evidence="9 10">
    <name type="scientific">Acropora cervicornis</name>
    <name type="common">Staghorn coral</name>
    <dbReference type="NCBI Taxonomy" id="6130"/>
    <lineage>
        <taxon>Eukaryota</taxon>
        <taxon>Metazoa</taxon>
        <taxon>Cnidaria</taxon>
        <taxon>Anthozoa</taxon>
        <taxon>Hexacorallia</taxon>
        <taxon>Scleractinia</taxon>
        <taxon>Astrocoeniina</taxon>
        <taxon>Acroporidae</taxon>
        <taxon>Acropora</taxon>
    </lineage>
</organism>
<keyword evidence="6" id="KW-0807">Transducer</keyword>